<organism evidence="3 4">
    <name type="scientific">Virgibacillus dokdonensis</name>
    <dbReference type="NCBI Taxonomy" id="302167"/>
    <lineage>
        <taxon>Bacteria</taxon>
        <taxon>Bacillati</taxon>
        <taxon>Bacillota</taxon>
        <taxon>Bacilli</taxon>
        <taxon>Bacillales</taxon>
        <taxon>Bacillaceae</taxon>
        <taxon>Virgibacillus</taxon>
    </lineage>
</organism>
<dbReference type="RefSeq" id="WP_101933382.1">
    <property type="nucleotide sequence ID" value="NZ_CP018622.1"/>
</dbReference>
<evidence type="ECO:0000256" key="2">
    <source>
        <dbReference type="SAM" id="Phobius"/>
    </source>
</evidence>
<evidence type="ECO:0000313" key="4">
    <source>
        <dbReference type="Proteomes" id="UP000234237"/>
    </source>
</evidence>
<keyword evidence="2" id="KW-0472">Membrane</keyword>
<feature type="region of interest" description="Disordered" evidence="1">
    <location>
        <begin position="68"/>
        <end position="149"/>
    </location>
</feature>
<keyword evidence="2" id="KW-0812">Transmembrane</keyword>
<evidence type="ECO:0000256" key="1">
    <source>
        <dbReference type="SAM" id="MobiDB-lite"/>
    </source>
</evidence>
<dbReference type="KEGG" id="vpn:A21D_02086"/>
<reference evidence="4" key="1">
    <citation type="submission" date="2016-11" db="EMBL/GenBank/DDBJ databases">
        <title>Complete genome sequence of Virgibacillus pantothenticus 21D, a halophilic bacterium isolated from the deep hypersaline anoxic basin Discovery in the Mediterranean Sea.</title>
        <authorList>
            <person name="Zeaiter Z."/>
            <person name="Booth J.M."/>
            <person name="Prosdocimi E.M."/>
            <person name="Mapelli F."/>
            <person name="Fusi M."/>
            <person name="Daffonchio D."/>
            <person name="Borin S."/>
            <person name="Crotti E."/>
        </authorList>
    </citation>
    <scope>NUCLEOTIDE SEQUENCE [LARGE SCALE GENOMIC DNA]</scope>
    <source>
        <strain evidence="4">21D</strain>
    </source>
</reference>
<accession>A0A2K9J730</accession>
<keyword evidence="2" id="KW-1133">Transmembrane helix</keyword>
<dbReference type="EMBL" id="CP018622">
    <property type="protein sequence ID" value="AUJ25150.1"/>
    <property type="molecule type" value="Genomic_DNA"/>
</dbReference>
<feature type="transmembrane region" description="Helical" evidence="2">
    <location>
        <begin position="6"/>
        <end position="22"/>
    </location>
</feature>
<protein>
    <submittedName>
        <fullName evidence="3">Uncharacterized protein</fullName>
    </submittedName>
</protein>
<dbReference type="AlphaFoldDB" id="A0A2K9J730"/>
<sequence length="301" mass="35478">MIVIISLLLILAFIMLLIDLIKPKIIKLNSRKKVLSYGLPIIFVLFISGLIVAPELTPEQRADIEQKKLEKEQASIAKSQEEEREEKELKKQEKESAETAKAKPEKKEMEDPGRKEKQKKLDEENKKKETQPEEFKEEQKGIEQEKRNKEKKEQFKNKLIIFDVKKVARKKQDEVNKILGKPSKVETGKWRLYGTENKTDYTMNYYKKDKIEILFIEGIAARIRLNLSNEEYFNGDNTPRNLQYLGLTAKDTDDYIMQETPKEDFPTYVYENFNNFYRVKIGLWLGSDVGFVHVITDERYR</sequence>
<dbReference type="Proteomes" id="UP000234237">
    <property type="component" value="Chromosome"/>
</dbReference>
<proteinExistence type="predicted"/>
<feature type="transmembrane region" description="Helical" evidence="2">
    <location>
        <begin position="34"/>
        <end position="53"/>
    </location>
</feature>
<gene>
    <name evidence="3" type="ORF">A21D_02086</name>
</gene>
<evidence type="ECO:0000313" key="3">
    <source>
        <dbReference type="EMBL" id="AUJ25150.1"/>
    </source>
</evidence>
<name>A0A2K9J730_9BACI</name>
<feature type="compositionally biased region" description="Basic and acidic residues" evidence="1">
    <location>
        <begin position="86"/>
        <end position="149"/>
    </location>
</feature>